<feature type="domain" description="Thrombospondin-like N-terminal" evidence="3">
    <location>
        <begin position="41"/>
        <end position="215"/>
    </location>
</feature>
<evidence type="ECO:0000259" key="3">
    <source>
        <dbReference type="SMART" id="SM00210"/>
    </source>
</evidence>
<feature type="compositionally biased region" description="Basic and acidic residues" evidence="2">
    <location>
        <begin position="9"/>
        <end position="19"/>
    </location>
</feature>
<keyword evidence="1" id="KW-0677">Repeat</keyword>
<dbReference type="SMART" id="SM00210">
    <property type="entry name" value="TSPN"/>
    <property type="match status" value="1"/>
</dbReference>
<name>A0A016VYU7_9BILA</name>
<dbReference type="Proteomes" id="UP000024635">
    <property type="component" value="Unassembled WGS sequence"/>
</dbReference>
<dbReference type="OrthoDB" id="10060752at2759"/>
<dbReference type="InterPro" id="IPR013320">
    <property type="entry name" value="ConA-like_dom_sf"/>
</dbReference>
<dbReference type="InterPro" id="IPR048287">
    <property type="entry name" value="TSPN-like_N"/>
</dbReference>
<organism evidence="4 5">
    <name type="scientific">Ancylostoma ceylanicum</name>
    <dbReference type="NCBI Taxonomy" id="53326"/>
    <lineage>
        <taxon>Eukaryota</taxon>
        <taxon>Metazoa</taxon>
        <taxon>Ecdysozoa</taxon>
        <taxon>Nematoda</taxon>
        <taxon>Chromadorea</taxon>
        <taxon>Rhabditida</taxon>
        <taxon>Rhabditina</taxon>
        <taxon>Rhabditomorpha</taxon>
        <taxon>Strongyloidea</taxon>
        <taxon>Ancylostomatidae</taxon>
        <taxon>Ancylostomatinae</taxon>
        <taxon>Ancylostoma</taxon>
    </lineage>
</organism>
<proteinExistence type="predicted"/>
<sequence length="259" mass="29154">MPMVSRGPLTEDRRARDGETEVDLLVPVESALNSDPRVFRAKGIDSLPAIGIQRGVEIAVPYRLYLPRRFFPQFSLLASVKPMDRRGGYLFAIVNPYDTMVDVGVLLEPAGSGQTNISLIYSSRRDATSRAIASFIVPEFVQQWTQIAFEVNKDSVTLYFKCIRFAEREISDLPQLTMEDAHKLYIGSAGPILGSGFEVYFLDFLISDFQRVRRTGFTHNEGSFVSSTNITLLGHLWIYSLDTKRVETIIANPGRRHLS</sequence>
<protein>
    <recommendedName>
        <fullName evidence="3">Thrombospondin-like N-terminal domain-containing protein</fullName>
    </recommendedName>
</protein>
<reference evidence="5" key="1">
    <citation type="journal article" date="2015" name="Nat. Genet.">
        <title>The genome and transcriptome of the zoonotic hookworm Ancylostoma ceylanicum identify infection-specific gene families.</title>
        <authorList>
            <person name="Schwarz E.M."/>
            <person name="Hu Y."/>
            <person name="Antoshechkin I."/>
            <person name="Miller M.M."/>
            <person name="Sternberg P.W."/>
            <person name="Aroian R.V."/>
        </authorList>
    </citation>
    <scope>NUCLEOTIDE SEQUENCE</scope>
    <source>
        <strain evidence="5">HY135</strain>
    </source>
</reference>
<comment type="caution">
    <text evidence="4">The sequence shown here is derived from an EMBL/GenBank/DDBJ whole genome shotgun (WGS) entry which is preliminary data.</text>
</comment>
<gene>
    <name evidence="4" type="primary">Acey_s0003.g1457</name>
    <name evidence="4" type="ORF">Y032_0003g1457</name>
</gene>
<keyword evidence="5" id="KW-1185">Reference proteome</keyword>
<evidence type="ECO:0000256" key="2">
    <source>
        <dbReference type="SAM" id="MobiDB-lite"/>
    </source>
</evidence>
<evidence type="ECO:0000313" key="5">
    <source>
        <dbReference type="Proteomes" id="UP000024635"/>
    </source>
</evidence>
<dbReference type="SUPFAM" id="SSF49899">
    <property type="entry name" value="Concanavalin A-like lectins/glucanases"/>
    <property type="match status" value="1"/>
</dbReference>
<dbReference type="Gene3D" id="2.60.120.200">
    <property type="match status" value="1"/>
</dbReference>
<dbReference type="EMBL" id="JARK01001339">
    <property type="protein sequence ID" value="EYC32207.1"/>
    <property type="molecule type" value="Genomic_DNA"/>
</dbReference>
<evidence type="ECO:0000256" key="1">
    <source>
        <dbReference type="ARBA" id="ARBA00022737"/>
    </source>
</evidence>
<dbReference type="AlphaFoldDB" id="A0A016VYU7"/>
<feature type="region of interest" description="Disordered" evidence="2">
    <location>
        <begin position="1"/>
        <end position="20"/>
    </location>
</feature>
<evidence type="ECO:0000313" key="4">
    <source>
        <dbReference type="EMBL" id="EYC32207.1"/>
    </source>
</evidence>
<accession>A0A016VYU7</accession>